<gene>
    <name evidence="4" type="ORF">SAMN05421774_11261</name>
</gene>
<dbReference type="AlphaFoldDB" id="A0A1N7QJ02"/>
<sequence>MRRWILAALLSTTCLCTPSQAKAGPIAPFLQGIWVGLTTGVGAAAGIGGAFATGMSAGAWLVGGTFLSRIVVSVGLSLLSQALMPKPKMPPPPEIMTNYAQDVAFVEWAYGRVRKGGPMALSAYSAVPVVNPGGSDAKGKRHYGVLIACHSTRGPVVHYLDKREVELDAGGFVTTDPIRWPEGSHPGVWHGQVRPYTGQPGQAADPVWQAAFPEVGASDNFAGLSYAGLYAARCATELFSQIYSNGREWAYAPVWDGCDTVYDPRTDSTDWTDNAALIIADIATRIYGKQVDWAEVAAEADICDQPVTNRDGGTQKRWTINTVIRADMTWEQARAHLQMCCDAWFYERSDGKLGFKVGDYQEPDLILTAADFVSLTVKHKATDPDAVGSYALRYVEPARDWNEEVSGAVIVNPDPTAPRAEEECFGIDSHNQAWRVIRRWAATAQPEWSITGTLKYIGRQVMGRRFVRIQHAELGLDCRCEVGLLARNGGSHTWQIQAVSVEPEDFTPDALALEPPRTLRASVAEDGTVPAPASLSGQVVEGTGGVALIDWTWPAQTEDLRQQLRVRSPDAGLPDWQIVDIPGGQGNLLSSGLIDGAEYEAQLRNRTNAGRLSVWVPEAPVVVQAVANTDPPPAVEDFAATVAGSTVVVGWTAPNSPRYVAARIYRAAGAGAVFGDASVVRLEFGAASLADSWTDPGPGVGAHRYWIEPINGSGIGGPVSGPQTITLI</sequence>
<evidence type="ECO:0000313" key="5">
    <source>
        <dbReference type="Proteomes" id="UP000186141"/>
    </source>
</evidence>
<evidence type="ECO:0000313" key="4">
    <source>
        <dbReference type="EMBL" id="SIT22766.1"/>
    </source>
</evidence>
<dbReference type="STRING" id="1086013.SAMN05421774_11261"/>
<protein>
    <recommendedName>
        <fullName evidence="3">Fibronectin type-III domain-containing protein</fullName>
    </recommendedName>
</protein>
<name>A0A1N7QJ02_9RHOB</name>
<feature type="transmembrane region" description="Helical" evidence="1">
    <location>
        <begin position="33"/>
        <end position="52"/>
    </location>
</feature>
<keyword evidence="1" id="KW-0812">Transmembrane</keyword>
<feature type="transmembrane region" description="Helical" evidence="1">
    <location>
        <begin position="59"/>
        <end position="79"/>
    </location>
</feature>
<keyword evidence="5" id="KW-1185">Reference proteome</keyword>
<keyword evidence="1" id="KW-0472">Membrane</keyword>
<dbReference type="PROSITE" id="PS50853">
    <property type="entry name" value="FN3"/>
    <property type="match status" value="1"/>
</dbReference>
<evidence type="ECO:0000256" key="1">
    <source>
        <dbReference type="SAM" id="Phobius"/>
    </source>
</evidence>
<dbReference type="InterPro" id="IPR003961">
    <property type="entry name" value="FN3_dom"/>
</dbReference>
<reference evidence="4 5" key="1">
    <citation type="submission" date="2017-01" db="EMBL/GenBank/DDBJ databases">
        <authorList>
            <person name="Mah S.A."/>
            <person name="Swanson W.J."/>
            <person name="Moy G.W."/>
            <person name="Vacquier V.D."/>
        </authorList>
    </citation>
    <scope>NUCLEOTIDE SEQUENCE [LARGE SCALE GENOMIC DNA]</scope>
    <source>
        <strain evidence="4 5">DSM 26375</strain>
    </source>
</reference>
<proteinExistence type="predicted"/>
<dbReference type="RefSeq" id="WP_200799314.1">
    <property type="nucleotide sequence ID" value="NZ_BMEH01000012.1"/>
</dbReference>
<keyword evidence="1" id="KW-1133">Transmembrane helix</keyword>
<dbReference type="EMBL" id="FTOT01000012">
    <property type="protein sequence ID" value="SIT22766.1"/>
    <property type="molecule type" value="Genomic_DNA"/>
</dbReference>
<evidence type="ECO:0000256" key="2">
    <source>
        <dbReference type="SAM" id="SignalP"/>
    </source>
</evidence>
<accession>A0A1N7QJ02</accession>
<feature type="chain" id="PRO_5013224382" description="Fibronectin type-III domain-containing protein" evidence="2">
    <location>
        <begin position="24"/>
        <end position="728"/>
    </location>
</feature>
<feature type="domain" description="Fibronectin type-III" evidence="3">
    <location>
        <begin position="531"/>
        <end position="626"/>
    </location>
</feature>
<organism evidence="4 5">
    <name type="scientific">Gemmobacter megaterium</name>
    <dbReference type="NCBI Taxonomy" id="1086013"/>
    <lineage>
        <taxon>Bacteria</taxon>
        <taxon>Pseudomonadati</taxon>
        <taxon>Pseudomonadota</taxon>
        <taxon>Alphaproteobacteria</taxon>
        <taxon>Rhodobacterales</taxon>
        <taxon>Paracoccaceae</taxon>
        <taxon>Gemmobacter</taxon>
    </lineage>
</organism>
<dbReference type="Proteomes" id="UP000186141">
    <property type="component" value="Unassembled WGS sequence"/>
</dbReference>
<evidence type="ECO:0000259" key="3">
    <source>
        <dbReference type="PROSITE" id="PS50853"/>
    </source>
</evidence>
<keyword evidence="2" id="KW-0732">Signal</keyword>
<feature type="signal peptide" evidence="2">
    <location>
        <begin position="1"/>
        <end position="23"/>
    </location>
</feature>